<proteinExistence type="predicted"/>
<keyword evidence="2" id="KW-0472">Membrane</keyword>
<feature type="transmembrane region" description="Helical" evidence="2">
    <location>
        <begin position="12"/>
        <end position="35"/>
    </location>
</feature>
<keyword evidence="2" id="KW-1133">Transmembrane helix</keyword>
<dbReference type="EMBL" id="JADTXM010000003">
    <property type="protein sequence ID" value="MBH3438172.1"/>
    <property type="molecule type" value="Genomic_DNA"/>
</dbReference>
<evidence type="ECO:0000256" key="2">
    <source>
        <dbReference type="SAM" id="Phobius"/>
    </source>
</evidence>
<reference evidence="3 7" key="2">
    <citation type="submission" date="2020-10" db="EMBL/GenBank/DDBJ databases">
        <title>Genome sequences of Pseudomonas isolates.</title>
        <authorList>
            <person name="Wessels L."/>
            <person name="Reich F."/>
            <person name="Hammerl J."/>
        </authorList>
    </citation>
    <scope>NUCLEOTIDE SEQUENCE [LARGE SCALE GENOMIC DNA]</scope>
    <source>
        <strain evidence="3 7">20-MO00624-0</strain>
    </source>
</reference>
<evidence type="ECO:0000256" key="1">
    <source>
        <dbReference type="SAM" id="Coils"/>
    </source>
</evidence>
<keyword evidence="2" id="KW-0812">Transmembrane</keyword>
<dbReference type="EMBL" id="JADMCD010000004">
    <property type="protein sequence ID" value="MBF8641082.1"/>
    <property type="molecule type" value="Genomic_DNA"/>
</dbReference>
<evidence type="ECO:0000313" key="5">
    <source>
        <dbReference type="EMBL" id="SPZ12200.1"/>
    </source>
</evidence>
<reference evidence="4 8" key="3">
    <citation type="submission" date="2020-11" db="EMBL/GenBank/DDBJ databases">
        <title>Enhanced detection system for hospital associated transmission using whole genome sequencing surveillance.</title>
        <authorList>
            <person name="Harrison L.H."/>
            <person name="Van Tyne D."/>
            <person name="Marsh J.W."/>
            <person name="Griffith M.P."/>
            <person name="Snyder D.J."/>
            <person name="Cooper V.S."/>
            <person name="Mustapha M."/>
        </authorList>
    </citation>
    <scope>NUCLEOTIDE SEQUENCE [LARGE SCALE GENOMIC DNA]</scope>
    <source>
        <strain evidence="4 8">PSB00013</strain>
    </source>
</reference>
<dbReference type="NCBIfam" id="NF040576">
    <property type="entry name" value="T2SS_GspM_XpsM"/>
    <property type="match status" value="1"/>
</dbReference>
<evidence type="ECO:0000313" key="7">
    <source>
        <dbReference type="Proteomes" id="UP000626180"/>
    </source>
</evidence>
<evidence type="ECO:0000313" key="3">
    <source>
        <dbReference type="EMBL" id="MBF8641082.1"/>
    </source>
</evidence>
<reference evidence="5 6" key="1">
    <citation type="submission" date="2018-06" db="EMBL/GenBank/DDBJ databases">
        <authorList>
            <consortium name="Pathogen Informatics"/>
            <person name="Doyle S."/>
        </authorList>
    </citation>
    <scope>NUCLEOTIDE SEQUENCE [LARGE SCALE GENOMIC DNA]</scope>
    <source>
        <strain evidence="5 6">NCTC11842</strain>
    </source>
</reference>
<keyword evidence="1" id="KW-0175">Coiled coil</keyword>
<dbReference type="RefSeq" id="WP_010796079.1">
    <property type="nucleotide sequence ID" value="NZ_CP069262.1"/>
</dbReference>
<dbReference type="AlphaFoldDB" id="A0A2X2F0D7"/>
<organism evidence="5 6">
    <name type="scientific">Pseudomonas luteola</name>
    <dbReference type="NCBI Taxonomy" id="47886"/>
    <lineage>
        <taxon>Bacteria</taxon>
        <taxon>Pseudomonadati</taxon>
        <taxon>Pseudomonadota</taxon>
        <taxon>Gammaproteobacteria</taxon>
        <taxon>Pseudomonadales</taxon>
        <taxon>Pseudomonadaceae</taxon>
        <taxon>Pseudomonas</taxon>
    </lineage>
</organism>
<gene>
    <name evidence="4" type="ORF">I5Q09_05690</name>
    <name evidence="3" type="ORF">IRZ65_10335</name>
    <name evidence="5" type="ORF">NCTC11842_04333</name>
</gene>
<evidence type="ECO:0000313" key="6">
    <source>
        <dbReference type="Proteomes" id="UP000250443"/>
    </source>
</evidence>
<evidence type="ECO:0000313" key="4">
    <source>
        <dbReference type="EMBL" id="MBH3438172.1"/>
    </source>
</evidence>
<evidence type="ECO:0000313" key="8">
    <source>
        <dbReference type="Proteomes" id="UP000638986"/>
    </source>
</evidence>
<dbReference type="Proteomes" id="UP000638986">
    <property type="component" value="Unassembled WGS sequence"/>
</dbReference>
<name>A0A2X2F0D7_PSELU</name>
<keyword evidence="7" id="KW-1185">Reference proteome</keyword>
<dbReference type="EMBL" id="UAUF01000014">
    <property type="protein sequence ID" value="SPZ12200.1"/>
    <property type="molecule type" value="Genomic_DNA"/>
</dbReference>
<sequence length="210" mass="23645">MRRSLTPRESRIAALAVLAFALYVLYWICLEWWFVAPQQAMNDEMEQLRQTQRRYAALQAQREPLQRQLETAQERNAGSDSLLPGDDPSAVAANLMQHTAELIESHKLDGAGCELLNRTPIAGNPGDEPYAQVKVSFNLSCAIEPLEAILYDIENDRPFLFVEELRVERHEDAPPKGGAGRLEVQMLVTGYMQRKAGMDDNENTDSDDPT</sequence>
<dbReference type="Proteomes" id="UP000626180">
    <property type="component" value="Unassembled WGS sequence"/>
</dbReference>
<accession>A0A2X2F0D7</accession>
<protein>
    <submittedName>
        <fullName evidence="3">General secretion pathway protein GspM</fullName>
    </submittedName>
    <submittedName>
        <fullName evidence="5">Putative general secretion pathway protein M</fullName>
    </submittedName>
</protein>
<dbReference type="Pfam" id="PF10741">
    <property type="entry name" value="T2SSM_b"/>
    <property type="match status" value="1"/>
</dbReference>
<dbReference type="Proteomes" id="UP000250443">
    <property type="component" value="Unassembled WGS sequence"/>
</dbReference>
<dbReference type="InterPro" id="IPR034756">
    <property type="entry name" value="T2SSM_b"/>
</dbReference>
<feature type="coiled-coil region" evidence="1">
    <location>
        <begin position="41"/>
        <end position="75"/>
    </location>
</feature>